<dbReference type="PANTHER" id="PTHR30027">
    <property type="entry name" value="RIBOSOMAL RNA SMALL SUBUNIT METHYLTRANSFERASE E"/>
    <property type="match status" value="1"/>
</dbReference>
<dbReference type="SUPFAM" id="SSF75217">
    <property type="entry name" value="alpha/beta knot"/>
    <property type="match status" value="1"/>
</dbReference>
<dbReference type="InterPro" id="IPR046886">
    <property type="entry name" value="RsmE_MTase_dom"/>
</dbReference>
<keyword evidence="4 10" id="KW-0698">rRNA processing</keyword>
<evidence type="ECO:0000256" key="8">
    <source>
        <dbReference type="ARBA" id="ARBA00025699"/>
    </source>
</evidence>
<comment type="catalytic activity">
    <reaction evidence="9 10">
        <text>uridine(1498) in 16S rRNA + S-adenosyl-L-methionine = N(3)-methyluridine(1498) in 16S rRNA + S-adenosyl-L-homocysteine + H(+)</text>
        <dbReference type="Rhea" id="RHEA:42920"/>
        <dbReference type="Rhea" id="RHEA-COMP:10283"/>
        <dbReference type="Rhea" id="RHEA-COMP:10284"/>
        <dbReference type="ChEBI" id="CHEBI:15378"/>
        <dbReference type="ChEBI" id="CHEBI:57856"/>
        <dbReference type="ChEBI" id="CHEBI:59789"/>
        <dbReference type="ChEBI" id="CHEBI:65315"/>
        <dbReference type="ChEBI" id="CHEBI:74502"/>
        <dbReference type="EC" id="2.1.1.193"/>
    </reaction>
</comment>
<dbReference type="SUPFAM" id="SSF88697">
    <property type="entry name" value="PUA domain-like"/>
    <property type="match status" value="1"/>
</dbReference>
<dbReference type="Pfam" id="PF20260">
    <property type="entry name" value="PUA_4"/>
    <property type="match status" value="1"/>
</dbReference>
<dbReference type="InterPro" id="IPR029028">
    <property type="entry name" value="Alpha/beta_knot_MTases"/>
</dbReference>
<comment type="similarity">
    <text evidence="2 10">Belongs to the RNA methyltransferase RsmE family.</text>
</comment>
<keyword evidence="14" id="KW-1185">Reference proteome</keyword>
<evidence type="ECO:0000256" key="3">
    <source>
        <dbReference type="ARBA" id="ARBA00022490"/>
    </source>
</evidence>
<dbReference type="PIRSF" id="PIRSF015601">
    <property type="entry name" value="MTase_slr0722"/>
    <property type="match status" value="1"/>
</dbReference>
<dbReference type="InterPro" id="IPR046887">
    <property type="entry name" value="RsmE_PUA-like"/>
</dbReference>
<dbReference type="Pfam" id="PF04452">
    <property type="entry name" value="Methyltrans_RNA"/>
    <property type="match status" value="1"/>
</dbReference>
<keyword evidence="3 10" id="KW-0963">Cytoplasm</keyword>
<evidence type="ECO:0000256" key="9">
    <source>
        <dbReference type="ARBA" id="ARBA00047944"/>
    </source>
</evidence>
<keyword evidence="5 10" id="KW-0489">Methyltransferase</keyword>
<evidence type="ECO:0000256" key="5">
    <source>
        <dbReference type="ARBA" id="ARBA00022603"/>
    </source>
</evidence>
<evidence type="ECO:0000256" key="4">
    <source>
        <dbReference type="ARBA" id="ARBA00022552"/>
    </source>
</evidence>
<dbReference type="GO" id="GO:0005737">
    <property type="term" value="C:cytoplasm"/>
    <property type="evidence" value="ECO:0007669"/>
    <property type="project" value="UniProtKB-SubCell"/>
</dbReference>
<comment type="function">
    <text evidence="8 10">Specifically methylates the N3 position of the uracil ring of uridine 1498 (m3U1498) in 16S rRNA. Acts on the fully assembled 30S ribosomal subunit.</text>
</comment>
<evidence type="ECO:0000256" key="6">
    <source>
        <dbReference type="ARBA" id="ARBA00022679"/>
    </source>
</evidence>
<evidence type="ECO:0000313" key="14">
    <source>
        <dbReference type="Proteomes" id="UP000317178"/>
    </source>
</evidence>
<feature type="domain" description="Ribosomal RNA small subunit methyltransferase E PUA-like" evidence="12">
    <location>
        <begin position="19"/>
        <end position="65"/>
    </location>
</feature>
<proteinExistence type="inferred from homology"/>
<name>A0A518CSQ1_9PLAN</name>
<sequence>MSSRFYTTSIDTENGTARLEESEAHHLLHVMRLKTGSEVHLFDGNGNAWRAFLTGTSRRSAELRLEEQIAKASLPTREIVLAVAPPKGDRFRWLVEKATELGVSAIQPLKTERSVVDPGAGKIDKLRQTMIAACKQCGRNQLMTFAQQQTWEECIQEYTASHHLLIAHPHGHNLREAFIGVEPTRSLLIAIGPEGGFTEEEVSLALNAGAAPISLGQNILRTETAAITCAAMATLA</sequence>
<dbReference type="CDD" id="cd18084">
    <property type="entry name" value="RsmE-like"/>
    <property type="match status" value="1"/>
</dbReference>
<keyword evidence="7 10" id="KW-0949">S-adenosyl-L-methionine</keyword>
<feature type="domain" description="Ribosomal RNA small subunit methyltransferase E methyltransferase" evidence="11">
    <location>
        <begin position="75"/>
        <end position="232"/>
    </location>
</feature>
<dbReference type="Gene3D" id="3.40.1280.10">
    <property type="match status" value="1"/>
</dbReference>
<evidence type="ECO:0000259" key="11">
    <source>
        <dbReference type="Pfam" id="PF04452"/>
    </source>
</evidence>
<dbReference type="OrthoDB" id="9815641at2"/>
<dbReference type="InterPro" id="IPR015947">
    <property type="entry name" value="PUA-like_sf"/>
</dbReference>
<dbReference type="EMBL" id="CP036281">
    <property type="protein sequence ID" value="QDU82261.1"/>
    <property type="molecule type" value="Genomic_DNA"/>
</dbReference>
<dbReference type="EC" id="2.1.1.193" evidence="10"/>
<comment type="subcellular location">
    <subcellularLocation>
        <location evidence="1 10">Cytoplasm</location>
    </subcellularLocation>
</comment>
<dbReference type="NCBIfam" id="TIGR00046">
    <property type="entry name" value="RsmE family RNA methyltransferase"/>
    <property type="match status" value="1"/>
</dbReference>
<gene>
    <name evidence="13" type="primary">rsmE</name>
    <name evidence="13" type="ORF">Pla110_40160</name>
</gene>
<dbReference type="InterPro" id="IPR006700">
    <property type="entry name" value="RsmE"/>
</dbReference>
<reference evidence="13 14" key="1">
    <citation type="submission" date="2019-02" db="EMBL/GenBank/DDBJ databases">
        <title>Deep-cultivation of Planctomycetes and their phenomic and genomic characterization uncovers novel biology.</title>
        <authorList>
            <person name="Wiegand S."/>
            <person name="Jogler M."/>
            <person name="Boedeker C."/>
            <person name="Pinto D."/>
            <person name="Vollmers J."/>
            <person name="Rivas-Marin E."/>
            <person name="Kohn T."/>
            <person name="Peeters S.H."/>
            <person name="Heuer A."/>
            <person name="Rast P."/>
            <person name="Oberbeckmann S."/>
            <person name="Bunk B."/>
            <person name="Jeske O."/>
            <person name="Meyerdierks A."/>
            <person name="Storesund J.E."/>
            <person name="Kallscheuer N."/>
            <person name="Luecker S."/>
            <person name="Lage O.M."/>
            <person name="Pohl T."/>
            <person name="Merkel B.J."/>
            <person name="Hornburger P."/>
            <person name="Mueller R.-W."/>
            <person name="Bruemmer F."/>
            <person name="Labrenz M."/>
            <person name="Spormann A.M."/>
            <person name="Op den Camp H."/>
            <person name="Overmann J."/>
            <person name="Amann R."/>
            <person name="Jetten M.S.M."/>
            <person name="Mascher T."/>
            <person name="Medema M.H."/>
            <person name="Devos D.P."/>
            <person name="Kaster A.-K."/>
            <person name="Ovreas L."/>
            <person name="Rohde M."/>
            <person name="Galperin M.Y."/>
            <person name="Jogler C."/>
        </authorList>
    </citation>
    <scope>NUCLEOTIDE SEQUENCE [LARGE SCALE GENOMIC DNA]</scope>
    <source>
        <strain evidence="13 14">Pla110</strain>
    </source>
</reference>
<dbReference type="RefSeq" id="WP_144998283.1">
    <property type="nucleotide sequence ID" value="NZ_CP036281.1"/>
</dbReference>
<evidence type="ECO:0000256" key="10">
    <source>
        <dbReference type="PIRNR" id="PIRNR015601"/>
    </source>
</evidence>
<keyword evidence="6 10" id="KW-0808">Transferase</keyword>
<dbReference type="Proteomes" id="UP000317178">
    <property type="component" value="Chromosome"/>
</dbReference>
<evidence type="ECO:0000259" key="12">
    <source>
        <dbReference type="Pfam" id="PF20260"/>
    </source>
</evidence>
<evidence type="ECO:0000313" key="13">
    <source>
        <dbReference type="EMBL" id="QDU82261.1"/>
    </source>
</evidence>
<dbReference type="KEGG" id="plon:Pla110_40160"/>
<dbReference type="GO" id="GO:0070475">
    <property type="term" value="P:rRNA base methylation"/>
    <property type="evidence" value="ECO:0007669"/>
    <property type="project" value="TreeGrafter"/>
</dbReference>
<evidence type="ECO:0000256" key="2">
    <source>
        <dbReference type="ARBA" id="ARBA00005528"/>
    </source>
</evidence>
<dbReference type="NCBIfam" id="NF008692">
    <property type="entry name" value="PRK11713.1-5"/>
    <property type="match status" value="1"/>
</dbReference>
<dbReference type="PANTHER" id="PTHR30027:SF3">
    <property type="entry name" value="16S RRNA (URACIL(1498)-N(3))-METHYLTRANSFERASE"/>
    <property type="match status" value="1"/>
</dbReference>
<evidence type="ECO:0000256" key="1">
    <source>
        <dbReference type="ARBA" id="ARBA00004496"/>
    </source>
</evidence>
<dbReference type="AlphaFoldDB" id="A0A518CSQ1"/>
<evidence type="ECO:0000256" key="7">
    <source>
        <dbReference type="ARBA" id="ARBA00022691"/>
    </source>
</evidence>
<accession>A0A518CSQ1</accession>
<dbReference type="GO" id="GO:0070042">
    <property type="term" value="F:rRNA (uridine-N3-)-methyltransferase activity"/>
    <property type="evidence" value="ECO:0007669"/>
    <property type="project" value="TreeGrafter"/>
</dbReference>
<dbReference type="InterPro" id="IPR029026">
    <property type="entry name" value="tRNA_m1G_MTases_N"/>
</dbReference>
<organism evidence="13 14">
    <name type="scientific">Polystyrenella longa</name>
    <dbReference type="NCBI Taxonomy" id="2528007"/>
    <lineage>
        <taxon>Bacteria</taxon>
        <taxon>Pseudomonadati</taxon>
        <taxon>Planctomycetota</taxon>
        <taxon>Planctomycetia</taxon>
        <taxon>Planctomycetales</taxon>
        <taxon>Planctomycetaceae</taxon>
        <taxon>Polystyrenella</taxon>
    </lineage>
</organism>
<protein>
    <recommendedName>
        <fullName evidence="10">Ribosomal RNA small subunit methyltransferase E</fullName>
        <ecNumber evidence="10">2.1.1.193</ecNumber>
    </recommendedName>
</protein>